<evidence type="ECO:0000313" key="3">
    <source>
        <dbReference type="EMBL" id="AUX43885.1"/>
    </source>
</evidence>
<dbReference type="Gene3D" id="1.10.468.10">
    <property type="entry name" value="Photosynthetic Reaction Center, subunit C, domain 2"/>
    <property type="match status" value="1"/>
</dbReference>
<feature type="compositionally biased region" description="Basic and acidic residues" evidence="1">
    <location>
        <begin position="54"/>
        <end position="70"/>
    </location>
</feature>
<proteinExistence type="predicted"/>
<dbReference type="Proteomes" id="UP000238348">
    <property type="component" value="Chromosome"/>
</dbReference>
<name>A0A2L0EX90_SORCE</name>
<feature type="region of interest" description="Disordered" evidence="1">
    <location>
        <begin position="21"/>
        <end position="89"/>
    </location>
</feature>
<dbReference type="OrthoDB" id="5517459at2"/>
<evidence type="ECO:0000313" key="4">
    <source>
        <dbReference type="Proteomes" id="UP000238348"/>
    </source>
</evidence>
<dbReference type="EMBL" id="CP012673">
    <property type="protein sequence ID" value="AUX43885.1"/>
    <property type="molecule type" value="Genomic_DNA"/>
</dbReference>
<dbReference type="AlphaFoldDB" id="A0A2L0EX90"/>
<sequence>MAARMKHAALALALWMGAFAGACGSATPPPETAADKEFDGESPPGDGEATAASEGEKPAKPAKTADKAAEPDEDEHEAPAKSTPVQTTKFEAELKKIGINLKKIPELEKLSSAQKKKVMPLLQKSLGLDTCQGCHVEGDFKKETRDMKVAREMWRNFVVPLRSESGGTLFCDSCHGGNEHVLNRKDKKALQAFMEEEYQGKLARANKEDMECGTCHGDAMETKIIEKLWNIPE</sequence>
<feature type="chain" id="PRO_5014603837" evidence="2">
    <location>
        <begin position="21"/>
        <end position="233"/>
    </location>
</feature>
<dbReference type="InterPro" id="IPR036280">
    <property type="entry name" value="Multihaem_cyt_sf"/>
</dbReference>
<dbReference type="InterPro" id="IPR023119">
    <property type="entry name" value="Multihaem_cyt_PRC_cyt_su-like"/>
</dbReference>
<keyword evidence="2" id="KW-0732">Signal</keyword>
<evidence type="ECO:0000256" key="1">
    <source>
        <dbReference type="SAM" id="MobiDB-lite"/>
    </source>
</evidence>
<organism evidence="3 4">
    <name type="scientific">Sorangium cellulosum</name>
    <name type="common">Polyangium cellulosum</name>
    <dbReference type="NCBI Taxonomy" id="56"/>
    <lineage>
        <taxon>Bacteria</taxon>
        <taxon>Pseudomonadati</taxon>
        <taxon>Myxococcota</taxon>
        <taxon>Polyangia</taxon>
        <taxon>Polyangiales</taxon>
        <taxon>Polyangiaceae</taxon>
        <taxon>Sorangium</taxon>
    </lineage>
</organism>
<feature type="signal peptide" evidence="2">
    <location>
        <begin position="1"/>
        <end position="20"/>
    </location>
</feature>
<accession>A0A2L0EX90</accession>
<reference evidence="3 4" key="1">
    <citation type="submission" date="2015-09" db="EMBL/GenBank/DDBJ databases">
        <title>Sorangium comparison.</title>
        <authorList>
            <person name="Zaburannyi N."/>
            <person name="Bunk B."/>
            <person name="Overmann J."/>
            <person name="Mueller R."/>
        </authorList>
    </citation>
    <scope>NUCLEOTIDE SEQUENCE [LARGE SCALE GENOMIC DNA]</scope>
    <source>
        <strain evidence="3 4">So ce26</strain>
    </source>
</reference>
<evidence type="ECO:0000256" key="2">
    <source>
        <dbReference type="SAM" id="SignalP"/>
    </source>
</evidence>
<dbReference type="PROSITE" id="PS51257">
    <property type="entry name" value="PROKAR_LIPOPROTEIN"/>
    <property type="match status" value="1"/>
</dbReference>
<gene>
    <name evidence="3" type="ORF">SOCE26_053410</name>
</gene>
<protein>
    <submittedName>
        <fullName evidence="3">Uncharacterized protein</fullName>
    </submittedName>
</protein>
<dbReference type="SUPFAM" id="SSF48695">
    <property type="entry name" value="Multiheme cytochromes"/>
    <property type="match status" value="1"/>
</dbReference>